<feature type="compositionally biased region" description="Low complexity" evidence="1">
    <location>
        <begin position="499"/>
        <end position="510"/>
    </location>
</feature>
<dbReference type="Proteomes" id="UP001176941">
    <property type="component" value="Chromosome 12"/>
</dbReference>
<reference evidence="2" key="1">
    <citation type="submission" date="2023-04" db="EMBL/GenBank/DDBJ databases">
        <authorList>
            <consortium name="ELIXIR-Norway"/>
        </authorList>
    </citation>
    <scope>NUCLEOTIDE SEQUENCE [LARGE SCALE GENOMIC DNA]</scope>
</reference>
<evidence type="ECO:0000256" key="1">
    <source>
        <dbReference type="SAM" id="MobiDB-lite"/>
    </source>
</evidence>
<gene>
    <name evidence="2" type="ORF">MRATA1EN1_LOCUS4563</name>
</gene>
<proteinExistence type="predicted"/>
<name>A0ABN8Y584_RANTA</name>
<organism evidence="2 3">
    <name type="scientific">Rangifer tarandus platyrhynchus</name>
    <name type="common">Svalbard reindeer</name>
    <dbReference type="NCBI Taxonomy" id="3082113"/>
    <lineage>
        <taxon>Eukaryota</taxon>
        <taxon>Metazoa</taxon>
        <taxon>Chordata</taxon>
        <taxon>Craniata</taxon>
        <taxon>Vertebrata</taxon>
        <taxon>Euteleostomi</taxon>
        <taxon>Mammalia</taxon>
        <taxon>Eutheria</taxon>
        <taxon>Laurasiatheria</taxon>
        <taxon>Artiodactyla</taxon>
        <taxon>Ruminantia</taxon>
        <taxon>Pecora</taxon>
        <taxon>Cervidae</taxon>
        <taxon>Odocoileinae</taxon>
        <taxon>Rangifer</taxon>
    </lineage>
</organism>
<evidence type="ECO:0000313" key="3">
    <source>
        <dbReference type="Proteomes" id="UP001176941"/>
    </source>
</evidence>
<keyword evidence="3" id="KW-1185">Reference proteome</keyword>
<protein>
    <submittedName>
        <fullName evidence="2">Uncharacterized protein</fullName>
    </submittedName>
</protein>
<sequence>MWLVACSTHRQEVIPQWDSGALPGKGNTVLCVLKSLLDFGQRWSRARPPRLQGVAWGGLPLSSRGGQARGGVGSRLPRRNHPAQRRITGGAPVYTISLRALVSAVGALTLALGCDPQGLLTVDPGAWGSSLALLHPTHRFLGGRWASSMWLSGPRAGVTFWAGSRMQTARGQGDDRRSQDQPGMLCMHIRRLWMQRIQHLLPGDTDLPQPGLRACPGPGPPLWGFNIKSVSEKKCEKIHGKNRFINSTGAYPLRITSLVKPGNRETRQSFRRTGLFMKMMFLKTGSCRKSVLASPPVRSLYRGRFKALEISCAQGDVSWFPWSFITFFGAELRTQRSPRAFWRVWLSRRLLPLAAFRLPPRTQREPLHSGHCAPIFPCHPSVGWAAAAPSSTLVNFHGLFWTALGSQQATASPLQGTRFLCVGENRLSTLACRGCVAPRFANGCVTAELARSAARARQQALAGLRTCAVCRALQPGRGGITAASGPRPWARHQRAPGVSAAAAAASARGE</sequence>
<feature type="region of interest" description="Disordered" evidence="1">
    <location>
        <begin position="481"/>
        <end position="510"/>
    </location>
</feature>
<dbReference type="EMBL" id="OX459948">
    <property type="protein sequence ID" value="CAI9155601.1"/>
    <property type="molecule type" value="Genomic_DNA"/>
</dbReference>
<accession>A0ABN8Y584</accession>
<evidence type="ECO:0000313" key="2">
    <source>
        <dbReference type="EMBL" id="CAI9155601.1"/>
    </source>
</evidence>